<feature type="transmembrane region" description="Helical" evidence="1">
    <location>
        <begin position="73"/>
        <end position="92"/>
    </location>
</feature>
<feature type="transmembrane region" description="Helical" evidence="1">
    <location>
        <begin position="7"/>
        <end position="30"/>
    </location>
</feature>
<accession>A0AAD7ZDA8</accession>
<keyword evidence="1" id="KW-0472">Membrane</keyword>
<evidence type="ECO:0000313" key="2">
    <source>
        <dbReference type="EMBL" id="KAJ9578439.1"/>
    </source>
</evidence>
<feature type="transmembrane region" description="Helical" evidence="1">
    <location>
        <begin position="202"/>
        <end position="223"/>
    </location>
</feature>
<evidence type="ECO:0000256" key="1">
    <source>
        <dbReference type="SAM" id="Phobius"/>
    </source>
</evidence>
<evidence type="ECO:0008006" key="4">
    <source>
        <dbReference type="Google" id="ProtNLM"/>
    </source>
</evidence>
<reference evidence="2" key="1">
    <citation type="journal article" date="2023" name="IScience">
        <title>Live-bearing cockroach genome reveals convergent evolutionary mechanisms linked to viviparity in insects and beyond.</title>
        <authorList>
            <person name="Fouks B."/>
            <person name="Harrison M.C."/>
            <person name="Mikhailova A.A."/>
            <person name="Marchal E."/>
            <person name="English S."/>
            <person name="Carruthers M."/>
            <person name="Jennings E.C."/>
            <person name="Chiamaka E.L."/>
            <person name="Frigard R.A."/>
            <person name="Pippel M."/>
            <person name="Attardo G.M."/>
            <person name="Benoit J.B."/>
            <person name="Bornberg-Bauer E."/>
            <person name="Tobe S.S."/>
        </authorList>
    </citation>
    <scope>NUCLEOTIDE SEQUENCE</scope>
    <source>
        <strain evidence="2">Stay&amp;Tobe</strain>
    </source>
</reference>
<proteinExistence type="predicted"/>
<sequence>MDISIECLINICGDFFFVMFFLTTLITVVIEKVMLQRSKLSMNDISYAFYSVWAVIISVSVPEMPKTLISRIIFFMWVFYSLIMSTISQSFFTKLLSENNEIYIRTFLVNESDIENFFEIKDSALLTTDLNMNVKFQTYYKKMLKPCYFKHNHFFMIISPYYEPYNYKLMQYLKLSHFEDKVKHENDENEDYFTFSMLHLKIVFFLFIYGNVISFIVFLFEIFSFKMK</sequence>
<dbReference type="EMBL" id="JASPKZ010008879">
    <property type="protein sequence ID" value="KAJ9578439.1"/>
    <property type="molecule type" value="Genomic_DNA"/>
</dbReference>
<feature type="transmembrane region" description="Helical" evidence="1">
    <location>
        <begin position="45"/>
        <end position="61"/>
    </location>
</feature>
<protein>
    <recommendedName>
        <fullName evidence="4">Ionotropic glutamate receptor C-terminal domain-containing protein</fullName>
    </recommendedName>
</protein>
<comment type="caution">
    <text evidence="2">The sequence shown here is derived from an EMBL/GenBank/DDBJ whole genome shotgun (WGS) entry which is preliminary data.</text>
</comment>
<dbReference type="Proteomes" id="UP001233999">
    <property type="component" value="Unassembled WGS sequence"/>
</dbReference>
<keyword evidence="3" id="KW-1185">Reference proteome</keyword>
<evidence type="ECO:0000313" key="3">
    <source>
        <dbReference type="Proteomes" id="UP001233999"/>
    </source>
</evidence>
<organism evidence="2 3">
    <name type="scientific">Diploptera punctata</name>
    <name type="common">Pacific beetle cockroach</name>
    <dbReference type="NCBI Taxonomy" id="6984"/>
    <lineage>
        <taxon>Eukaryota</taxon>
        <taxon>Metazoa</taxon>
        <taxon>Ecdysozoa</taxon>
        <taxon>Arthropoda</taxon>
        <taxon>Hexapoda</taxon>
        <taxon>Insecta</taxon>
        <taxon>Pterygota</taxon>
        <taxon>Neoptera</taxon>
        <taxon>Polyneoptera</taxon>
        <taxon>Dictyoptera</taxon>
        <taxon>Blattodea</taxon>
        <taxon>Blaberoidea</taxon>
        <taxon>Blaberidae</taxon>
        <taxon>Diplopterinae</taxon>
        <taxon>Diploptera</taxon>
    </lineage>
</organism>
<name>A0AAD7ZDA8_DIPPU</name>
<keyword evidence="1" id="KW-1133">Transmembrane helix</keyword>
<gene>
    <name evidence="2" type="ORF">L9F63_005359</name>
</gene>
<reference evidence="2" key="2">
    <citation type="submission" date="2023-05" db="EMBL/GenBank/DDBJ databases">
        <authorList>
            <person name="Fouks B."/>
        </authorList>
    </citation>
    <scope>NUCLEOTIDE SEQUENCE</scope>
    <source>
        <strain evidence="2">Stay&amp;Tobe</strain>
        <tissue evidence="2">Testes</tissue>
    </source>
</reference>
<keyword evidence="1" id="KW-0812">Transmembrane</keyword>
<dbReference type="AlphaFoldDB" id="A0AAD7ZDA8"/>